<proteinExistence type="predicted"/>
<gene>
    <name evidence="14" type="ORF">HMPREF9696_03347</name>
</gene>
<feature type="transmembrane region" description="Helical" evidence="12">
    <location>
        <begin position="21"/>
        <end position="39"/>
    </location>
</feature>
<evidence type="ECO:0000256" key="2">
    <source>
        <dbReference type="ARBA" id="ARBA00004236"/>
    </source>
</evidence>
<dbReference type="CDD" id="cd00130">
    <property type="entry name" value="PAS"/>
    <property type="match status" value="1"/>
</dbReference>
<dbReference type="Gene3D" id="1.10.287.130">
    <property type="match status" value="1"/>
</dbReference>
<dbReference type="FunFam" id="1.10.287.130:FF:000008">
    <property type="entry name" value="Two-component sensor histidine kinase"/>
    <property type="match status" value="1"/>
</dbReference>
<dbReference type="PRINTS" id="PR00344">
    <property type="entry name" value="BCTRLSENSOR"/>
</dbReference>
<dbReference type="Gene3D" id="3.30.450.20">
    <property type="entry name" value="PAS domain"/>
    <property type="match status" value="1"/>
</dbReference>
<evidence type="ECO:0000256" key="6">
    <source>
        <dbReference type="ARBA" id="ARBA00022679"/>
    </source>
</evidence>
<reference evidence="14 15" key="1">
    <citation type="submission" date="2012-04" db="EMBL/GenBank/DDBJ databases">
        <title>The Genome Sequence of Afipia clevelandensis ATCC 49720.</title>
        <authorList>
            <consortium name="The Broad Institute Genome Sequencing Platform"/>
            <person name="Earl A."/>
            <person name="Ward D."/>
            <person name="Feldgarden M."/>
            <person name="Gevers D."/>
            <person name="Huys G."/>
            <person name="Walker B."/>
            <person name="Young S.K."/>
            <person name="Zeng Q."/>
            <person name="Gargeya S."/>
            <person name="Fitzgerald M."/>
            <person name="Haas B."/>
            <person name="Abouelleil A."/>
            <person name="Alvarado L."/>
            <person name="Arachchi H.M."/>
            <person name="Berlin A."/>
            <person name="Chapman S.B."/>
            <person name="Goldberg J."/>
            <person name="Griggs A."/>
            <person name="Gujja S."/>
            <person name="Hansen M."/>
            <person name="Howarth C."/>
            <person name="Imamovic A."/>
            <person name="Larimer J."/>
            <person name="McCowen C."/>
            <person name="Montmayeur A."/>
            <person name="Murphy C."/>
            <person name="Neiman D."/>
            <person name="Pearson M."/>
            <person name="Priest M."/>
            <person name="Roberts A."/>
            <person name="Saif S."/>
            <person name="Shea T."/>
            <person name="Sisk P."/>
            <person name="Sykes S."/>
            <person name="Wortman J."/>
            <person name="Nusbaum C."/>
            <person name="Birren B."/>
        </authorList>
    </citation>
    <scope>NUCLEOTIDE SEQUENCE [LARGE SCALE GENOMIC DNA]</scope>
    <source>
        <strain evidence="14 15">ATCC 49720</strain>
    </source>
</reference>
<keyword evidence="10" id="KW-0902">Two-component regulatory system</keyword>
<dbReference type="InterPro" id="IPR000014">
    <property type="entry name" value="PAS"/>
</dbReference>
<dbReference type="SUPFAM" id="SSF55874">
    <property type="entry name" value="ATPase domain of HSP90 chaperone/DNA topoisomerase II/histidine kinase"/>
    <property type="match status" value="1"/>
</dbReference>
<evidence type="ECO:0000256" key="3">
    <source>
        <dbReference type="ARBA" id="ARBA00012438"/>
    </source>
</evidence>
<dbReference type="SMART" id="SM00388">
    <property type="entry name" value="HisKA"/>
    <property type="match status" value="1"/>
</dbReference>
<keyword evidence="11 12" id="KW-0472">Membrane</keyword>
<evidence type="ECO:0000256" key="1">
    <source>
        <dbReference type="ARBA" id="ARBA00000085"/>
    </source>
</evidence>
<dbReference type="InterPro" id="IPR036890">
    <property type="entry name" value="HATPase_C_sf"/>
</dbReference>
<evidence type="ECO:0000256" key="9">
    <source>
        <dbReference type="ARBA" id="ARBA00022840"/>
    </source>
</evidence>
<keyword evidence="9" id="KW-0067">ATP-binding</keyword>
<evidence type="ECO:0000256" key="11">
    <source>
        <dbReference type="ARBA" id="ARBA00023136"/>
    </source>
</evidence>
<dbReference type="InterPro" id="IPR004358">
    <property type="entry name" value="Sig_transdc_His_kin-like_C"/>
</dbReference>
<evidence type="ECO:0000256" key="8">
    <source>
        <dbReference type="ARBA" id="ARBA00022777"/>
    </source>
</evidence>
<dbReference type="InterPro" id="IPR003661">
    <property type="entry name" value="HisK_dim/P_dom"/>
</dbReference>
<evidence type="ECO:0000256" key="12">
    <source>
        <dbReference type="SAM" id="Phobius"/>
    </source>
</evidence>
<comment type="subcellular location">
    <subcellularLocation>
        <location evidence="2">Cell membrane</location>
    </subcellularLocation>
</comment>
<feature type="domain" description="Histidine kinase" evidence="13">
    <location>
        <begin position="203"/>
        <end position="426"/>
    </location>
</feature>
<dbReference type="GO" id="GO:0005886">
    <property type="term" value="C:plasma membrane"/>
    <property type="evidence" value="ECO:0007669"/>
    <property type="project" value="UniProtKB-SubCell"/>
</dbReference>
<dbReference type="Gene3D" id="3.30.565.10">
    <property type="entry name" value="Histidine kinase-like ATPase, C-terminal domain"/>
    <property type="match status" value="1"/>
</dbReference>
<keyword evidence="5" id="KW-0597">Phosphoprotein</keyword>
<sequence length="438" mass="47202">MAMTSSNSGFAPWTDRLRRSAIILIATALGLTASVVFGGLTLSQAGLIFVVIGGAALVPWHLHQSVPASEDMIGARPAETPVVQALVGGMPDAAVLLDRAGRVLHFNTAASQLAPALRKNELALFALRSPEIIAALREAIASRQPQRASYVDHVPIDRWMELIVTPVSLPTAFGGSEYCILMTFHDQTALRRVEEMRADFVANASHELRTPLAALSGFIDTLQGPARDDPKARERFLGIMHAQATRMARLIDDLLSLSRVELSAHVRPEKLVDVVPLIRQVVDGLEPLASERQVAIELQLPSSPVIIAGDTEELLRLFENLIENGLKYGASGGRVVVSLTEPDADDASGEMRVAVRDFGPGIPPEHLPRLTERFYRVDVGDSRAQGGTGLGLSLVKHILNRHRGRLQIESVPGQGATFTACFPAMKTESAETAVAAKE</sequence>
<dbReference type="SUPFAM" id="SSF47384">
    <property type="entry name" value="Homodimeric domain of signal transducing histidine kinase"/>
    <property type="match status" value="1"/>
</dbReference>
<protein>
    <recommendedName>
        <fullName evidence="3">histidine kinase</fullName>
        <ecNumber evidence="3">2.7.13.3</ecNumber>
    </recommendedName>
</protein>
<keyword evidence="12" id="KW-0812">Transmembrane</keyword>
<dbReference type="GO" id="GO:0004721">
    <property type="term" value="F:phosphoprotein phosphatase activity"/>
    <property type="evidence" value="ECO:0007669"/>
    <property type="project" value="TreeGrafter"/>
</dbReference>
<evidence type="ECO:0000256" key="10">
    <source>
        <dbReference type="ARBA" id="ARBA00023012"/>
    </source>
</evidence>
<dbReference type="PANTHER" id="PTHR45453:SF1">
    <property type="entry name" value="PHOSPHATE REGULON SENSOR PROTEIN PHOR"/>
    <property type="match status" value="1"/>
</dbReference>
<evidence type="ECO:0000256" key="4">
    <source>
        <dbReference type="ARBA" id="ARBA00022475"/>
    </source>
</evidence>
<evidence type="ECO:0000256" key="7">
    <source>
        <dbReference type="ARBA" id="ARBA00022741"/>
    </source>
</evidence>
<organism evidence="14 15">
    <name type="scientific">Afipia clevelandensis ATCC 49720</name>
    <dbReference type="NCBI Taxonomy" id="883079"/>
    <lineage>
        <taxon>Bacteria</taxon>
        <taxon>Pseudomonadati</taxon>
        <taxon>Pseudomonadota</taxon>
        <taxon>Alphaproteobacteria</taxon>
        <taxon>Hyphomicrobiales</taxon>
        <taxon>Nitrobacteraceae</taxon>
        <taxon>Afipia</taxon>
    </lineage>
</organism>
<dbReference type="PANTHER" id="PTHR45453">
    <property type="entry name" value="PHOSPHATE REGULON SENSOR PROTEIN PHOR"/>
    <property type="match status" value="1"/>
</dbReference>
<dbReference type="RefSeq" id="WP_002714217.1">
    <property type="nucleotide sequence ID" value="NZ_KB375281.1"/>
</dbReference>
<keyword evidence="8" id="KW-0418">Kinase</keyword>
<dbReference type="InterPro" id="IPR005467">
    <property type="entry name" value="His_kinase_dom"/>
</dbReference>
<dbReference type="SMART" id="SM00387">
    <property type="entry name" value="HATPase_c"/>
    <property type="match status" value="1"/>
</dbReference>
<keyword evidence="12" id="KW-1133">Transmembrane helix</keyword>
<evidence type="ECO:0000313" key="15">
    <source>
        <dbReference type="Proteomes" id="UP000001095"/>
    </source>
</evidence>
<dbReference type="EC" id="2.7.13.3" evidence="3"/>
<evidence type="ECO:0000313" key="14">
    <source>
        <dbReference type="EMBL" id="EKS33306.1"/>
    </source>
</evidence>
<dbReference type="Proteomes" id="UP000001095">
    <property type="component" value="Unassembled WGS sequence"/>
</dbReference>
<evidence type="ECO:0000259" key="13">
    <source>
        <dbReference type="PROSITE" id="PS50109"/>
    </source>
</evidence>
<dbReference type="SUPFAM" id="SSF55785">
    <property type="entry name" value="PYP-like sensor domain (PAS domain)"/>
    <property type="match status" value="1"/>
</dbReference>
<dbReference type="Pfam" id="PF02518">
    <property type="entry name" value="HATPase_c"/>
    <property type="match status" value="1"/>
</dbReference>
<dbReference type="PATRIC" id="fig|883079.3.peg.3422"/>
<dbReference type="GO" id="GO:0005524">
    <property type="term" value="F:ATP binding"/>
    <property type="evidence" value="ECO:0007669"/>
    <property type="project" value="UniProtKB-KW"/>
</dbReference>
<dbReference type="FunFam" id="3.30.565.10:FF:000006">
    <property type="entry name" value="Sensor histidine kinase WalK"/>
    <property type="match status" value="1"/>
</dbReference>
<evidence type="ECO:0000256" key="5">
    <source>
        <dbReference type="ARBA" id="ARBA00022553"/>
    </source>
</evidence>
<comment type="caution">
    <text evidence="14">The sequence shown here is derived from an EMBL/GenBank/DDBJ whole genome shotgun (WGS) entry which is preliminary data.</text>
</comment>
<keyword evidence="4" id="KW-1003">Cell membrane</keyword>
<comment type="catalytic activity">
    <reaction evidence="1">
        <text>ATP + protein L-histidine = ADP + protein N-phospho-L-histidine.</text>
        <dbReference type="EC" id="2.7.13.3"/>
    </reaction>
</comment>
<keyword evidence="15" id="KW-1185">Reference proteome</keyword>
<dbReference type="InterPro" id="IPR036097">
    <property type="entry name" value="HisK_dim/P_sf"/>
</dbReference>
<dbReference type="InterPro" id="IPR050351">
    <property type="entry name" value="BphY/WalK/GraS-like"/>
</dbReference>
<accession>K8NVX8</accession>
<dbReference type="CDD" id="cd00082">
    <property type="entry name" value="HisKA"/>
    <property type="match status" value="1"/>
</dbReference>
<keyword evidence="7" id="KW-0547">Nucleotide-binding</keyword>
<dbReference type="InterPro" id="IPR003594">
    <property type="entry name" value="HATPase_dom"/>
</dbReference>
<dbReference type="OrthoDB" id="9813151at2"/>
<keyword evidence="6" id="KW-0808">Transferase</keyword>
<dbReference type="GO" id="GO:0016036">
    <property type="term" value="P:cellular response to phosphate starvation"/>
    <property type="evidence" value="ECO:0007669"/>
    <property type="project" value="TreeGrafter"/>
</dbReference>
<name>K8NVX8_9BRAD</name>
<dbReference type="GO" id="GO:0000155">
    <property type="term" value="F:phosphorelay sensor kinase activity"/>
    <property type="evidence" value="ECO:0007669"/>
    <property type="project" value="InterPro"/>
</dbReference>
<dbReference type="InterPro" id="IPR035965">
    <property type="entry name" value="PAS-like_dom_sf"/>
</dbReference>
<dbReference type="AlphaFoldDB" id="K8NVX8"/>
<dbReference type="PROSITE" id="PS50109">
    <property type="entry name" value="HIS_KIN"/>
    <property type="match status" value="1"/>
</dbReference>
<dbReference type="Pfam" id="PF00512">
    <property type="entry name" value="HisKA"/>
    <property type="match status" value="1"/>
</dbReference>
<dbReference type="EMBL" id="AGWY01000013">
    <property type="protein sequence ID" value="EKS33306.1"/>
    <property type="molecule type" value="Genomic_DNA"/>
</dbReference>
<dbReference type="HOGENOM" id="CLU_000445_89_2_5"/>